<accession>V6IVM2</accession>
<evidence type="ECO:0000259" key="6">
    <source>
        <dbReference type="Pfam" id="PF00294"/>
    </source>
</evidence>
<organism evidence="7 8">
    <name type="scientific">Sporolactobacillus laevolacticus DSM 442</name>
    <dbReference type="NCBI Taxonomy" id="1395513"/>
    <lineage>
        <taxon>Bacteria</taxon>
        <taxon>Bacillati</taxon>
        <taxon>Bacillota</taxon>
        <taxon>Bacilli</taxon>
        <taxon>Bacillales</taxon>
        <taxon>Sporolactobacillaceae</taxon>
        <taxon>Sporolactobacillus</taxon>
    </lineage>
</organism>
<dbReference type="CDD" id="cd01166">
    <property type="entry name" value="KdgK"/>
    <property type="match status" value="1"/>
</dbReference>
<evidence type="ECO:0000256" key="4">
    <source>
        <dbReference type="ARBA" id="ARBA00022777"/>
    </source>
</evidence>
<dbReference type="Pfam" id="PF00294">
    <property type="entry name" value="PfkB"/>
    <property type="match status" value="1"/>
</dbReference>
<feature type="domain" description="Carbohydrate kinase PfkB" evidence="6">
    <location>
        <begin position="260"/>
        <end position="563"/>
    </location>
</feature>
<sequence length="592" mass="65374">MSTLFLNTLIFKKQLDAHEKCQSELFQTVKELGASGIEVRREYFFENGLLEDMARCGEQAKKFGLHVFYSVPEKLFINGKVSNRLETYFREGAVLNAENIKLNIGEPPKLNSETFRIIEDLIQTYQIQLTIENDQTDENGRLGFVSATLEKLCALDSPIGYTFDLGNWLWQGADPVDAAKKVGKFTTIFHLKDVSKKNGLHTELLGEGTIDWVSALHICTIGIPVVIEYPIESLAALKKEIVKVRDVLTNQKEGARVMGEVITIGEPMIMFVADTKGELKDVQHFTRYIAGAEVNVSVGVSRLKHSVSLISQVGDDPFGAYIRLFLDKEGIDTGLVSVNNCYPTGFQLKSKTEVEDPEVVYFRKGSAASRLDKRAIDNIDFSGAKILHLTGIFPALSAETFNATLRLIEKARENNLLITFDPNLRPTLWKNEETMKARINQLAGLCDVVLPGFREGKRLTGRTTKEKIADFYLNNGAKTVIIKLGNTGAYCKRLKSDGNVAETVVSAFHVDQVVDTVGAGDGFAVGIITGLLDSLPDAELLERGNAIGAIQVQHISDNEGLPNREQLAAFIKKTDLKTLNAKAQSDNALKAI</sequence>
<protein>
    <submittedName>
        <fullName evidence="7">2-dehydro-3-deoxygluconokinase</fullName>
    </submittedName>
</protein>
<dbReference type="SUPFAM" id="SSF53613">
    <property type="entry name" value="Ribokinase-like"/>
    <property type="match status" value="1"/>
</dbReference>
<dbReference type="OrthoDB" id="9813569at2"/>
<dbReference type="InterPro" id="IPR002173">
    <property type="entry name" value="Carboh/pur_kinase_PfkB_CS"/>
</dbReference>
<keyword evidence="4 7" id="KW-0418">Kinase</keyword>
<proteinExistence type="inferred from homology"/>
<keyword evidence="8" id="KW-1185">Reference proteome</keyword>
<evidence type="ECO:0000256" key="5">
    <source>
        <dbReference type="ARBA" id="ARBA00022840"/>
    </source>
</evidence>
<comment type="similarity">
    <text evidence="1">Belongs to the carbohydrate kinase PfkB family.</text>
</comment>
<dbReference type="PROSITE" id="PS00584">
    <property type="entry name" value="PFKB_KINASES_2"/>
    <property type="match status" value="1"/>
</dbReference>
<dbReference type="GO" id="GO:0005524">
    <property type="term" value="F:ATP binding"/>
    <property type="evidence" value="ECO:0007669"/>
    <property type="project" value="UniProtKB-KW"/>
</dbReference>
<reference evidence="7 8" key="1">
    <citation type="journal article" date="2013" name="Genome Announc.">
        <title>Genome Sequence of Sporolactobacillus laevolacticus DSM442, an Efficient Polymer-Grade D-Lactate Producer from Agricultural Waste Cottonseed as a Nitrogen Source.</title>
        <authorList>
            <person name="Wang H."/>
            <person name="Wang L."/>
            <person name="Ju J."/>
            <person name="Yu B."/>
            <person name="Ma Y."/>
        </authorList>
    </citation>
    <scope>NUCLEOTIDE SEQUENCE [LARGE SCALE GENOMIC DNA]</scope>
    <source>
        <strain evidence="7 8">DSM 442</strain>
    </source>
</reference>
<gene>
    <name evidence="7" type="ORF">P343_13145</name>
</gene>
<dbReference type="GO" id="GO:0016301">
    <property type="term" value="F:kinase activity"/>
    <property type="evidence" value="ECO:0007669"/>
    <property type="project" value="UniProtKB-KW"/>
</dbReference>
<dbReference type="SUPFAM" id="SSF51658">
    <property type="entry name" value="Xylose isomerase-like"/>
    <property type="match status" value="1"/>
</dbReference>
<dbReference type="InterPro" id="IPR029056">
    <property type="entry name" value="Ribokinase-like"/>
</dbReference>
<comment type="caution">
    <text evidence="7">The sequence shown here is derived from an EMBL/GenBank/DDBJ whole genome shotgun (WGS) entry which is preliminary data.</text>
</comment>
<dbReference type="PANTHER" id="PTHR43085:SF1">
    <property type="entry name" value="PSEUDOURIDINE KINASE-RELATED"/>
    <property type="match status" value="1"/>
</dbReference>
<dbReference type="Gene3D" id="3.40.1190.20">
    <property type="match status" value="1"/>
</dbReference>
<dbReference type="RefSeq" id="WP_023510868.1">
    <property type="nucleotide sequence ID" value="NZ_AWTC01000013.1"/>
</dbReference>
<dbReference type="InterPro" id="IPR036237">
    <property type="entry name" value="Xyl_isomerase-like_sf"/>
</dbReference>
<evidence type="ECO:0000313" key="8">
    <source>
        <dbReference type="Proteomes" id="UP000018296"/>
    </source>
</evidence>
<dbReference type="STRING" id="1395513.P343_13145"/>
<dbReference type="Gene3D" id="3.20.20.150">
    <property type="entry name" value="Divalent-metal-dependent TIM barrel enzymes"/>
    <property type="match status" value="1"/>
</dbReference>
<dbReference type="eggNOG" id="COG0524">
    <property type="taxonomic scope" value="Bacteria"/>
</dbReference>
<dbReference type="AlphaFoldDB" id="V6IVM2"/>
<dbReference type="PATRIC" id="fig|1395513.3.peg.2668"/>
<evidence type="ECO:0000256" key="2">
    <source>
        <dbReference type="ARBA" id="ARBA00022679"/>
    </source>
</evidence>
<dbReference type="EMBL" id="AWTC01000013">
    <property type="protein sequence ID" value="EST11165.1"/>
    <property type="molecule type" value="Genomic_DNA"/>
</dbReference>
<dbReference type="InterPro" id="IPR011611">
    <property type="entry name" value="PfkB_dom"/>
</dbReference>
<keyword evidence="2" id="KW-0808">Transferase</keyword>
<keyword evidence="5" id="KW-0067">ATP-binding</keyword>
<evidence type="ECO:0000256" key="3">
    <source>
        <dbReference type="ARBA" id="ARBA00022741"/>
    </source>
</evidence>
<name>V6IVM2_9BACL</name>
<dbReference type="PANTHER" id="PTHR43085">
    <property type="entry name" value="HEXOKINASE FAMILY MEMBER"/>
    <property type="match status" value="1"/>
</dbReference>
<dbReference type="InterPro" id="IPR050306">
    <property type="entry name" value="PfkB_Carbo_kinase"/>
</dbReference>
<keyword evidence="3" id="KW-0547">Nucleotide-binding</keyword>
<evidence type="ECO:0000256" key="1">
    <source>
        <dbReference type="ARBA" id="ARBA00010688"/>
    </source>
</evidence>
<dbReference type="Proteomes" id="UP000018296">
    <property type="component" value="Unassembled WGS sequence"/>
</dbReference>
<evidence type="ECO:0000313" key="7">
    <source>
        <dbReference type="EMBL" id="EST11165.1"/>
    </source>
</evidence>
<dbReference type="eggNOG" id="COG1082">
    <property type="taxonomic scope" value="Bacteria"/>
</dbReference>